<dbReference type="PROSITE" id="PS50297">
    <property type="entry name" value="ANK_REP_REGION"/>
    <property type="match status" value="4"/>
</dbReference>
<dbReference type="Pfam" id="PF13962">
    <property type="entry name" value="PGG"/>
    <property type="match status" value="1"/>
</dbReference>
<comment type="caution">
    <text evidence="10">The sequence shown here is derived from an EMBL/GenBank/DDBJ whole genome shotgun (WGS) entry which is preliminary data.</text>
</comment>
<evidence type="ECO:0000256" key="2">
    <source>
        <dbReference type="ARBA" id="ARBA00022692"/>
    </source>
</evidence>
<dbReference type="SUPFAM" id="SSF48403">
    <property type="entry name" value="Ankyrin repeat"/>
    <property type="match status" value="1"/>
</dbReference>
<feature type="repeat" description="ANK" evidence="7">
    <location>
        <begin position="360"/>
        <end position="393"/>
    </location>
</feature>
<reference evidence="10 11" key="1">
    <citation type="journal article" date="2020" name="Mol. Plant">
        <title>The Chromosome-Based Rubber Tree Genome Provides New Insights into Spurge Genome Evolution and Rubber Biosynthesis.</title>
        <authorList>
            <person name="Liu J."/>
            <person name="Shi C."/>
            <person name="Shi C.C."/>
            <person name="Li W."/>
            <person name="Zhang Q.J."/>
            <person name="Zhang Y."/>
            <person name="Li K."/>
            <person name="Lu H.F."/>
            <person name="Shi C."/>
            <person name="Zhu S.T."/>
            <person name="Xiao Z.Y."/>
            <person name="Nan H."/>
            <person name="Yue Y."/>
            <person name="Zhu X.G."/>
            <person name="Wu Y."/>
            <person name="Hong X.N."/>
            <person name="Fan G.Y."/>
            <person name="Tong Y."/>
            <person name="Zhang D."/>
            <person name="Mao C.L."/>
            <person name="Liu Y.L."/>
            <person name="Hao S.J."/>
            <person name="Liu W.Q."/>
            <person name="Lv M.Q."/>
            <person name="Zhang H.B."/>
            <person name="Liu Y."/>
            <person name="Hu-Tang G.R."/>
            <person name="Wang J.P."/>
            <person name="Wang J.H."/>
            <person name="Sun Y.H."/>
            <person name="Ni S.B."/>
            <person name="Chen W.B."/>
            <person name="Zhang X.C."/>
            <person name="Jiao Y.N."/>
            <person name="Eichler E.E."/>
            <person name="Li G.H."/>
            <person name="Liu X."/>
            <person name="Gao L.Z."/>
        </authorList>
    </citation>
    <scope>NUCLEOTIDE SEQUENCE [LARGE SCALE GENOMIC DNA]</scope>
    <source>
        <strain evidence="11">cv. GT1</strain>
        <tissue evidence="10">Leaf</tissue>
    </source>
</reference>
<feature type="repeat" description="ANK" evidence="7">
    <location>
        <begin position="113"/>
        <end position="135"/>
    </location>
</feature>
<feature type="transmembrane region" description="Helical" evidence="8">
    <location>
        <begin position="604"/>
        <end position="622"/>
    </location>
</feature>
<dbReference type="InterPro" id="IPR002110">
    <property type="entry name" value="Ankyrin_rpt"/>
</dbReference>
<feature type="transmembrane region" description="Helical" evidence="8">
    <location>
        <begin position="548"/>
        <end position="567"/>
    </location>
</feature>
<evidence type="ECO:0000256" key="1">
    <source>
        <dbReference type="ARBA" id="ARBA00004141"/>
    </source>
</evidence>
<feature type="domain" description="PGG" evidence="9">
    <location>
        <begin position="455"/>
        <end position="566"/>
    </location>
</feature>
<dbReference type="EMBL" id="JAAGAX010000005">
    <property type="protein sequence ID" value="KAF2316276.1"/>
    <property type="molecule type" value="Genomic_DNA"/>
</dbReference>
<feature type="transmembrane region" description="Helical" evidence="8">
    <location>
        <begin position="573"/>
        <end position="592"/>
    </location>
</feature>
<dbReference type="GO" id="GO:0005886">
    <property type="term" value="C:plasma membrane"/>
    <property type="evidence" value="ECO:0007669"/>
    <property type="project" value="TreeGrafter"/>
</dbReference>
<protein>
    <recommendedName>
        <fullName evidence="9">PGG domain-containing protein</fullName>
    </recommendedName>
</protein>
<evidence type="ECO:0000313" key="10">
    <source>
        <dbReference type="EMBL" id="KAF2316276.1"/>
    </source>
</evidence>
<evidence type="ECO:0000256" key="6">
    <source>
        <dbReference type="ARBA" id="ARBA00023136"/>
    </source>
</evidence>
<feature type="transmembrane region" description="Helical" evidence="8">
    <location>
        <begin position="463"/>
        <end position="486"/>
    </location>
</feature>
<dbReference type="InterPro" id="IPR026961">
    <property type="entry name" value="PGG_dom"/>
</dbReference>
<dbReference type="Proteomes" id="UP000467840">
    <property type="component" value="Chromosome 15"/>
</dbReference>
<evidence type="ECO:0000259" key="9">
    <source>
        <dbReference type="Pfam" id="PF13962"/>
    </source>
</evidence>
<dbReference type="Gene3D" id="1.25.40.20">
    <property type="entry name" value="Ankyrin repeat-containing domain"/>
    <property type="match status" value="2"/>
</dbReference>
<gene>
    <name evidence="10" type="ORF">GH714_041617</name>
</gene>
<dbReference type="Pfam" id="PF12796">
    <property type="entry name" value="Ank_2"/>
    <property type="match status" value="4"/>
</dbReference>
<dbReference type="InterPro" id="IPR036770">
    <property type="entry name" value="Ankyrin_rpt-contain_sf"/>
</dbReference>
<keyword evidence="2 8" id="KW-0812">Transmembrane</keyword>
<accession>A0A6A6MVE8</accession>
<evidence type="ECO:0000256" key="5">
    <source>
        <dbReference type="ARBA" id="ARBA00023043"/>
    </source>
</evidence>
<dbReference type="SMART" id="SM00248">
    <property type="entry name" value="ANK"/>
    <property type="match status" value="9"/>
</dbReference>
<keyword evidence="6 8" id="KW-0472">Membrane</keyword>
<proteinExistence type="predicted"/>
<dbReference type="PANTHER" id="PTHR24186:SF46">
    <property type="entry name" value="PROTEIN ACCELERATED CELL DEATH 6-LIKE"/>
    <property type="match status" value="1"/>
</dbReference>
<evidence type="ECO:0000256" key="4">
    <source>
        <dbReference type="ARBA" id="ARBA00022989"/>
    </source>
</evidence>
<sequence length="625" mass="70034">MDLSIHVDEEGGLEQRSKQQTSIIAEGMSRLEQSMHPTFMDDELYNAVKEGNVDNFLEASITVSKNPSLHSIFDKAGPSQNSLLHMAVNFKKEDIVEFIARHRPENIYREDMQGNTALHFAARVGILKTVQILLRYAHRRQELVRKKNNLGNTALHEAVMNRHPKVAEFLIDVDQEVWYCENKEGWSPLCMAIKTGNNQILCLLLEKQPQEARYGYKLSSLQGKSPAHVAINEKKLDMLKEMAKANPRLMLFKDAYGGTPLHWAAFKGDLDAVGFLLSISRSTIFEKDHRGYFPIHIASKADNVKVIKMLVERWHEPEELLTTEGRNILHVAAMNRSDNVVRYILATPELRKLLNERDINGDTPLHLAAGYCHPGVVLSLTRQKGINLNYLNNEMLTPFDVYCKYKDIAFFEEMKLQNGITFCALSSAGCEQSLDLNTHKEKRIVTMLPNPAKIQWMKDQVGALLTAGTLVATGTFAAGFALPGGYNSPDNNPDKGTATMINNHMFQLFMICNTASFYCSIICIWWCLYALVGDVYAAVKALGRAAKLFGVALSMMSLAFMAALHVVTGKLSWLASLILIMGTISLVIFSRLHNKFGSTSQESASGAFCLLLHLSTIGFRIFQRL</sequence>
<dbReference type="PANTHER" id="PTHR24186">
    <property type="entry name" value="PROTEIN PHOSPHATASE 1 REGULATORY SUBUNIT"/>
    <property type="match status" value="1"/>
</dbReference>
<feature type="repeat" description="ANK" evidence="7">
    <location>
        <begin position="290"/>
        <end position="313"/>
    </location>
</feature>
<dbReference type="AlphaFoldDB" id="A0A6A6MVE8"/>
<dbReference type="PROSITE" id="PS50088">
    <property type="entry name" value="ANK_REPEAT"/>
    <property type="match status" value="4"/>
</dbReference>
<name>A0A6A6MVE8_HEVBR</name>
<feature type="transmembrane region" description="Helical" evidence="8">
    <location>
        <begin position="506"/>
        <end position="528"/>
    </location>
</feature>
<feature type="repeat" description="ANK" evidence="7">
    <location>
        <begin position="256"/>
        <end position="278"/>
    </location>
</feature>
<organism evidence="10 11">
    <name type="scientific">Hevea brasiliensis</name>
    <name type="common">Para rubber tree</name>
    <name type="synonym">Siphonia brasiliensis</name>
    <dbReference type="NCBI Taxonomy" id="3981"/>
    <lineage>
        <taxon>Eukaryota</taxon>
        <taxon>Viridiplantae</taxon>
        <taxon>Streptophyta</taxon>
        <taxon>Embryophyta</taxon>
        <taxon>Tracheophyta</taxon>
        <taxon>Spermatophyta</taxon>
        <taxon>Magnoliopsida</taxon>
        <taxon>eudicotyledons</taxon>
        <taxon>Gunneridae</taxon>
        <taxon>Pentapetalae</taxon>
        <taxon>rosids</taxon>
        <taxon>fabids</taxon>
        <taxon>Malpighiales</taxon>
        <taxon>Euphorbiaceae</taxon>
        <taxon>Crotonoideae</taxon>
        <taxon>Micrandreae</taxon>
        <taxon>Hevea</taxon>
    </lineage>
</organism>
<keyword evidence="5 7" id="KW-0040">ANK repeat</keyword>
<evidence type="ECO:0000313" key="11">
    <source>
        <dbReference type="Proteomes" id="UP000467840"/>
    </source>
</evidence>
<evidence type="ECO:0000256" key="7">
    <source>
        <dbReference type="PROSITE-ProRule" id="PRU00023"/>
    </source>
</evidence>
<evidence type="ECO:0000256" key="8">
    <source>
        <dbReference type="SAM" id="Phobius"/>
    </source>
</evidence>
<keyword evidence="4 8" id="KW-1133">Transmembrane helix</keyword>
<keyword evidence="11" id="KW-1185">Reference proteome</keyword>
<evidence type="ECO:0000256" key="3">
    <source>
        <dbReference type="ARBA" id="ARBA00022737"/>
    </source>
</evidence>
<keyword evidence="3" id="KW-0677">Repeat</keyword>
<comment type="subcellular location">
    <subcellularLocation>
        <location evidence="1">Membrane</location>
        <topology evidence="1">Multi-pass membrane protein</topology>
    </subcellularLocation>
</comment>